<evidence type="ECO:0000256" key="1">
    <source>
        <dbReference type="SAM" id="MobiDB-lite"/>
    </source>
</evidence>
<dbReference type="Proteomes" id="UP000265520">
    <property type="component" value="Unassembled WGS sequence"/>
</dbReference>
<protein>
    <submittedName>
        <fullName evidence="2">Uncharacterized protein</fullName>
    </submittedName>
</protein>
<evidence type="ECO:0000313" key="2">
    <source>
        <dbReference type="EMBL" id="MCI81394.1"/>
    </source>
</evidence>
<keyword evidence="3" id="KW-1185">Reference proteome</keyword>
<dbReference type="AlphaFoldDB" id="A0A392UZB9"/>
<evidence type="ECO:0000313" key="3">
    <source>
        <dbReference type="Proteomes" id="UP000265520"/>
    </source>
</evidence>
<dbReference type="EMBL" id="LXQA011018003">
    <property type="protein sequence ID" value="MCI81394.1"/>
    <property type="molecule type" value="Genomic_DNA"/>
</dbReference>
<name>A0A392UZB9_9FABA</name>
<feature type="region of interest" description="Disordered" evidence="1">
    <location>
        <begin position="1"/>
        <end position="49"/>
    </location>
</feature>
<proteinExistence type="predicted"/>
<accession>A0A392UZB9</accession>
<feature type="non-terminal residue" evidence="2">
    <location>
        <position position="1"/>
    </location>
</feature>
<comment type="caution">
    <text evidence="2">The sequence shown here is derived from an EMBL/GenBank/DDBJ whole genome shotgun (WGS) entry which is preliminary data.</text>
</comment>
<sequence>QTSPARRASHRRNIQDRSTLPRAAQTNPDRRASHTKHAFTQHEAAQHATPSCAMRRDLLSLCRT</sequence>
<organism evidence="2 3">
    <name type="scientific">Trifolium medium</name>
    <dbReference type="NCBI Taxonomy" id="97028"/>
    <lineage>
        <taxon>Eukaryota</taxon>
        <taxon>Viridiplantae</taxon>
        <taxon>Streptophyta</taxon>
        <taxon>Embryophyta</taxon>
        <taxon>Tracheophyta</taxon>
        <taxon>Spermatophyta</taxon>
        <taxon>Magnoliopsida</taxon>
        <taxon>eudicotyledons</taxon>
        <taxon>Gunneridae</taxon>
        <taxon>Pentapetalae</taxon>
        <taxon>rosids</taxon>
        <taxon>fabids</taxon>
        <taxon>Fabales</taxon>
        <taxon>Fabaceae</taxon>
        <taxon>Papilionoideae</taxon>
        <taxon>50 kb inversion clade</taxon>
        <taxon>NPAAA clade</taxon>
        <taxon>Hologalegina</taxon>
        <taxon>IRL clade</taxon>
        <taxon>Trifolieae</taxon>
        <taxon>Trifolium</taxon>
    </lineage>
</organism>
<reference evidence="2 3" key="1">
    <citation type="journal article" date="2018" name="Front. Plant Sci.">
        <title>Red Clover (Trifolium pratense) and Zigzag Clover (T. medium) - A Picture of Genomic Similarities and Differences.</title>
        <authorList>
            <person name="Dluhosova J."/>
            <person name="Istvanek J."/>
            <person name="Nedelnik J."/>
            <person name="Repkova J."/>
        </authorList>
    </citation>
    <scope>NUCLEOTIDE SEQUENCE [LARGE SCALE GENOMIC DNA]</scope>
    <source>
        <strain evidence="3">cv. 10/8</strain>
        <tissue evidence="2">Leaf</tissue>
    </source>
</reference>